<dbReference type="EMBL" id="ML976617">
    <property type="protein sequence ID" value="KAF1842974.1"/>
    <property type="molecule type" value="Genomic_DNA"/>
</dbReference>
<evidence type="ECO:0000313" key="1">
    <source>
        <dbReference type="EMBL" id="KAF1842974.1"/>
    </source>
</evidence>
<dbReference type="RefSeq" id="XP_040785537.1">
    <property type="nucleotide sequence ID" value="XM_040933671.1"/>
</dbReference>
<dbReference type="GeneID" id="63850922"/>
<comment type="caution">
    <text evidence="1">The sequence shown here is derived from an EMBL/GenBank/DDBJ whole genome shotgun (WGS) entry which is preliminary data.</text>
</comment>
<evidence type="ECO:0000313" key="2">
    <source>
        <dbReference type="Proteomes" id="UP000800039"/>
    </source>
</evidence>
<gene>
    <name evidence="1" type="ORF">K460DRAFT_367892</name>
</gene>
<organism evidence="1 2">
    <name type="scientific">Cucurbitaria berberidis CBS 394.84</name>
    <dbReference type="NCBI Taxonomy" id="1168544"/>
    <lineage>
        <taxon>Eukaryota</taxon>
        <taxon>Fungi</taxon>
        <taxon>Dikarya</taxon>
        <taxon>Ascomycota</taxon>
        <taxon>Pezizomycotina</taxon>
        <taxon>Dothideomycetes</taxon>
        <taxon>Pleosporomycetidae</taxon>
        <taxon>Pleosporales</taxon>
        <taxon>Pleosporineae</taxon>
        <taxon>Cucurbitariaceae</taxon>
        <taxon>Cucurbitaria</taxon>
    </lineage>
</organism>
<dbReference type="OrthoDB" id="3932667at2759"/>
<dbReference type="Proteomes" id="UP000800039">
    <property type="component" value="Unassembled WGS sequence"/>
</dbReference>
<reference evidence="1" key="1">
    <citation type="submission" date="2020-01" db="EMBL/GenBank/DDBJ databases">
        <authorList>
            <consortium name="DOE Joint Genome Institute"/>
            <person name="Haridas S."/>
            <person name="Albert R."/>
            <person name="Binder M."/>
            <person name="Bloem J."/>
            <person name="Labutti K."/>
            <person name="Salamov A."/>
            <person name="Andreopoulos B."/>
            <person name="Baker S.E."/>
            <person name="Barry K."/>
            <person name="Bills G."/>
            <person name="Bluhm B.H."/>
            <person name="Cannon C."/>
            <person name="Castanera R."/>
            <person name="Culley D.E."/>
            <person name="Daum C."/>
            <person name="Ezra D."/>
            <person name="Gonzalez J.B."/>
            <person name="Henrissat B."/>
            <person name="Kuo A."/>
            <person name="Liang C."/>
            <person name="Lipzen A."/>
            <person name="Lutzoni F."/>
            <person name="Magnuson J."/>
            <person name="Mondo S."/>
            <person name="Nolan M."/>
            <person name="Ohm R."/>
            <person name="Pangilinan J."/>
            <person name="Park H.-J."/>
            <person name="Ramirez L."/>
            <person name="Alfaro M."/>
            <person name="Sun H."/>
            <person name="Tritt A."/>
            <person name="Yoshinaga Y."/>
            <person name="Zwiers L.-H."/>
            <person name="Turgeon B.G."/>
            <person name="Goodwin S.B."/>
            <person name="Spatafora J.W."/>
            <person name="Crous P.W."/>
            <person name="Grigoriev I.V."/>
        </authorList>
    </citation>
    <scope>NUCLEOTIDE SEQUENCE</scope>
    <source>
        <strain evidence="1">CBS 394.84</strain>
    </source>
</reference>
<accession>A0A9P4L666</accession>
<dbReference type="AlphaFoldDB" id="A0A9P4L666"/>
<name>A0A9P4L666_9PLEO</name>
<proteinExistence type="predicted"/>
<sequence>MVWETQEEQATSASGKHHIFLTGDATPRPLEILNPTQAKDNAPVTIIYDSRSAALYYDCPEPEAVRNSVTLDFHLNTITDSDIQLLSASSEEMELEEITLTKLLTSFPVVDYTTRFHRLLFDTESLNAIVAKLATIDVPTPQPVPNTSKPLLERFEIYKRENWARVPPLIKSIENDIPISGTYSSAGNFLDTLIMKARRDVHLPIGMNLFPQTPLAENRECARKLVRDLPGEFVEDRLMNYASTLTVSYTSLDLLSTLDLHKIATQIERRCLEIIVKGFVDNACHIPSIAALASAFGSALNGSKEIHVAPEPWVDDSDMQVYRTRCLYLFWCADWLVCYLGKPEMGPFMVIDGESIKEGLVRVRAEIGRAAQLLLRNWAAWSMFVEGLPKGGFFVRRPGELEEAG</sequence>
<protein>
    <submittedName>
        <fullName evidence="1">Uncharacterized protein</fullName>
    </submittedName>
</protein>
<keyword evidence="2" id="KW-1185">Reference proteome</keyword>